<feature type="transmembrane region" description="Helical" evidence="1">
    <location>
        <begin position="99"/>
        <end position="120"/>
    </location>
</feature>
<dbReference type="OrthoDB" id="5515308at2"/>
<dbReference type="Proteomes" id="UP000055035">
    <property type="component" value="Unassembled WGS sequence"/>
</dbReference>
<dbReference type="PANTHER" id="PTHR28026:SF9">
    <property type="entry name" value="2-HYDROXY-PALMITIC ACID DIOXYGENASE MPO1"/>
    <property type="match status" value="1"/>
</dbReference>
<dbReference type="RefSeq" id="WP_064108358.1">
    <property type="nucleotide sequence ID" value="NZ_CAAAIC010000001.1"/>
</dbReference>
<dbReference type="GO" id="GO:0016020">
    <property type="term" value="C:membrane"/>
    <property type="evidence" value="ECO:0007669"/>
    <property type="project" value="GOC"/>
</dbReference>
<name>A0A0W0VCM0_9GAMM</name>
<keyword evidence="1" id="KW-0472">Membrane</keyword>
<dbReference type="PANTHER" id="PTHR28026">
    <property type="entry name" value="DUF962 DOMAIN PROTEIN (AFU_ORTHOLOGUE AFUA_8G05310)"/>
    <property type="match status" value="1"/>
</dbReference>
<accession>A0A0W0VCM0</accession>
<evidence type="ECO:0000313" key="2">
    <source>
        <dbReference type="EMBL" id="KTD17856.1"/>
    </source>
</evidence>
<protein>
    <submittedName>
        <fullName evidence="2">Transmembrane protein</fullName>
    </submittedName>
</protein>
<dbReference type="STRING" id="456.Ljor_2162"/>
<evidence type="ECO:0000313" key="3">
    <source>
        <dbReference type="Proteomes" id="UP000055035"/>
    </source>
</evidence>
<comment type="caution">
    <text evidence="2">The sequence shown here is derived from an EMBL/GenBank/DDBJ whole genome shotgun (WGS) entry which is preliminary data.</text>
</comment>
<keyword evidence="1" id="KW-1133">Transmembrane helix</keyword>
<keyword evidence="1 2" id="KW-0812">Transmembrane</keyword>
<evidence type="ECO:0000256" key="1">
    <source>
        <dbReference type="SAM" id="Phobius"/>
    </source>
</evidence>
<feature type="transmembrane region" description="Helical" evidence="1">
    <location>
        <begin position="132"/>
        <end position="148"/>
    </location>
</feature>
<sequence length="186" mass="21452">MKSFIEQAQFYSEYHQKPVTFYSHMIGIPLIIFSLMVFFGFFHLIIPGVMDAKFSDIATVLILIYYILLNWRLGLVLIPIFILFLWIADLISWAGPTRGALWTFAVCFIVGWVFQFIGHFMEGRRPALADNFWQALIAPLYLTAELFFKAGRMENLKRKIHGEPISPIVQNSTITSPPPRSNDDIM</sequence>
<dbReference type="EMBL" id="LNYJ01000011">
    <property type="protein sequence ID" value="KTD17856.1"/>
    <property type="molecule type" value="Genomic_DNA"/>
</dbReference>
<organism evidence="2 3">
    <name type="scientific">Legionella jordanis</name>
    <dbReference type="NCBI Taxonomy" id="456"/>
    <lineage>
        <taxon>Bacteria</taxon>
        <taxon>Pseudomonadati</taxon>
        <taxon>Pseudomonadota</taxon>
        <taxon>Gammaproteobacteria</taxon>
        <taxon>Legionellales</taxon>
        <taxon>Legionellaceae</taxon>
        <taxon>Legionella</taxon>
    </lineage>
</organism>
<feature type="transmembrane region" description="Helical" evidence="1">
    <location>
        <begin position="57"/>
        <end position="87"/>
    </location>
</feature>
<reference evidence="2 3" key="1">
    <citation type="submission" date="2015-11" db="EMBL/GenBank/DDBJ databases">
        <title>Genomic analysis of 38 Legionella species identifies large and diverse effector repertoires.</title>
        <authorList>
            <person name="Burstein D."/>
            <person name="Amaro F."/>
            <person name="Zusman T."/>
            <person name="Lifshitz Z."/>
            <person name="Cohen O."/>
            <person name="Gilbert J.A."/>
            <person name="Pupko T."/>
            <person name="Shuman H.A."/>
            <person name="Segal G."/>
        </authorList>
    </citation>
    <scope>NUCLEOTIDE SEQUENCE [LARGE SCALE GENOMIC DNA]</scope>
    <source>
        <strain evidence="2 3">BL-540</strain>
    </source>
</reference>
<dbReference type="GO" id="GO:0046521">
    <property type="term" value="P:sphingoid catabolic process"/>
    <property type="evidence" value="ECO:0007669"/>
    <property type="project" value="TreeGrafter"/>
</dbReference>
<feature type="transmembrane region" description="Helical" evidence="1">
    <location>
        <begin position="21"/>
        <end position="45"/>
    </location>
</feature>
<keyword evidence="3" id="KW-1185">Reference proteome</keyword>
<gene>
    <name evidence="2" type="ORF">Ljor_2162</name>
</gene>
<dbReference type="PATRIC" id="fig|456.5.peg.2318"/>
<proteinExistence type="predicted"/>
<dbReference type="InterPro" id="IPR009305">
    <property type="entry name" value="Mpo1-like"/>
</dbReference>
<dbReference type="Pfam" id="PF06127">
    <property type="entry name" value="Mpo1-like"/>
    <property type="match status" value="1"/>
</dbReference>
<dbReference type="AlphaFoldDB" id="A0A0W0VCM0"/>